<dbReference type="EMBL" id="NGJN01000003">
    <property type="protein sequence ID" value="OZV68988.1"/>
    <property type="molecule type" value="Genomic_DNA"/>
</dbReference>
<dbReference type="Pfam" id="PF00466">
    <property type="entry name" value="Ribosomal_L10"/>
    <property type="match status" value="1"/>
</dbReference>
<reference evidence="7 8" key="1">
    <citation type="submission" date="2017-05" db="EMBL/GenBank/DDBJ databases">
        <title>The draft genome sequence of Idiomarina salinarum WNB302.</title>
        <authorList>
            <person name="Sun Y."/>
            <person name="Chen B."/>
            <person name="Du Z."/>
        </authorList>
    </citation>
    <scope>NUCLEOTIDE SEQUENCE [LARGE SCALE GENOMIC DNA]</scope>
    <source>
        <strain evidence="7 8">WNB302</strain>
    </source>
</reference>
<dbReference type="RefSeq" id="WP_094967759.1">
    <property type="nucleotide sequence ID" value="NZ_NGJN01000003.1"/>
</dbReference>
<gene>
    <name evidence="6" type="primary">rplJ</name>
    <name evidence="7" type="ORF">CA834_05855</name>
</gene>
<keyword evidence="3 6" id="KW-0689">Ribosomal protein</keyword>
<dbReference type="GO" id="GO:0006412">
    <property type="term" value="P:translation"/>
    <property type="evidence" value="ECO:0007669"/>
    <property type="project" value="UniProtKB-UniRule"/>
</dbReference>
<dbReference type="AlphaFoldDB" id="A0A265UUK3"/>
<name>A0A265UUK3_9FLAO</name>
<comment type="caution">
    <text evidence="7">The sequence shown here is derived from an EMBL/GenBank/DDBJ whole genome shotgun (WGS) entry which is preliminary data.</text>
</comment>
<evidence type="ECO:0000256" key="4">
    <source>
        <dbReference type="ARBA" id="ARBA00023274"/>
    </source>
</evidence>
<dbReference type="CDD" id="cd05797">
    <property type="entry name" value="Ribosomal_L10"/>
    <property type="match status" value="1"/>
</dbReference>
<comment type="similarity">
    <text evidence="2 6">Belongs to the universal ribosomal protein uL10 family.</text>
</comment>
<dbReference type="GO" id="GO:0070180">
    <property type="term" value="F:large ribosomal subunit rRNA binding"/>
    <property type="evidence" value="ECO:0007669"/>
    <property type="project" value="UniProtKB-UniRule"/>
</dbReference>
<dbReference type="InterPro" id="IPR047865">
    <property type="entry name" value="Ribosomal_uL10_bac_type"/>
</dbReference>
<dbReference type="OrthoDB" id="1523686at2"/>
<dbReference type="PANTHER" id="PTHR11560">
    <property type="entry name" value="39S RIBOSOMAL PROTEIN L10, MITOCHONDRIAL"/>
    <property type="match status" value="1"/>
</dbReference>
<keyword evidence="8" id="KW-1185">Reference proteome</keyword>
<dbReference type="Gene3D" id="3.30.70.1730">
    <property type="match status" value="1"/>
</dbReference>
<evidence type="ECO:0000256" key="6">
    <source>
        <dbReference type="HAMAP-Rule" id="MF_00362"/>
    </source>
</evidence>
<dbReference type="InterPro" id="IPR001790">
    <property type="entry name" value="Ribosomal_uL10"/>
</dbReference>
<keyword evidence="4 6" id="KW-0687">Ribonucleoprotein</keyword>
<evidence type="ECO:0000256" key="3">
    <source>
        <dbReference type="ARBA" id="ARBA00022980"/>
    </source>
</evidence>
<dbReference type="InterPro" id="IPR043141">
    <property type="entry name" value="Ribosomal_uL10-like_sf"/>
</dbReference>
<sequence length="173" mass="18720">MTREEKSQVIEELTAQLADNANIYLTDISGLDAAATSRLRRACFKSNIKLSVVKNTLLEKAMDASDRDFGELPTTLKGNTSVMYSETGNAPAKVIKEFRKKSEKPLLKGAFIEEAVYIGDDLLDTLVDIKSREELLGEIVSLLQSPAKNVISALKSGGGTLAGIVKTLSEKEG</sequence>
<comment type="function">
    <text evidence="1 6">Forms part of the ribosomal stalk, playing a central role in the interaction of the ribosome with GTP-bound translation factors.</text>
</comment>
<evidence type="ECO:0000313" key="8">
    <source>
        <dbReference type="Proteomes" id="UP000216840"/>
    </source>
</evidence>
<dbReference type="NCBIfam" id="NF000955">
    <property type="entry name" value="PRK00099.1-1"/>
    <property type="match status" value="1"/>
</dbReference>
<accession>A0A265UUK3</accession>
<evidence type="ECO:0000256" key="5">
    <source>
        <dbReference type="ARBA" id="ARBA00035202"/>
    </source>
</evidence>
<comment type="subunit">
    <text evidence="6">Part of the ribosomal stalk of the 50S ribosomal subunit. The N-terminus interacts with L11 and the large rRNA to form the base of the stalk. The C-terminus forms an elongated spine to which L12 dimers bind in a sequential fashion forming a multimeric L10(L12)X complex.</text>
</comment>
<keyword evidence="6" id="KW-0694">RNA-binding</keyword>
<dbReference type="SUPFAM" id="SSF160369">
    <property type="entry name" value="Ribosomal protein L10-like"/>
    <property type="match status" value="1"/>
</dbReference>
<dbReference type="InterPro" id="IPR022973">
    <property type="entry name" value="Ribosomal_uL10_bac"/>
</dbReference>
<dbReference type="Proteomes" id="UP000216840">
    <property type="component" value="Unassembled WGS sequence"/>
</dbReference>
<evidence type="ECO:0000256" key="1">
    <source>
        <dbReference type="ARBA" id="ARBA00002633"/>
    </source>
</evidence>
<dbReference type="GO" id="GO:1990904">
    <property type="term" value="C:ribonucleoprotein complex"/>
    <property type="evidence" value="ECO:0007669"/>
    <property type="project" value="UniProtKB-KW"/>
</dbReference>
<dbReference type="HAMAP" id="MF_00362">
    <property type="entry name" value="Ribosomal_uL10"/>
    <property type="match status" value="1"/>
</dbReference>
<protein>
    <recommendedName>
        <fullName evidence="5 6">Large ribosomal subunit protein uL10</fullName>
    </recommendedName>
</protein>
<proteinExistence type="inferred from homology"/>
<dbReference type="GO" id="GO:0005840">
    <property type="term" value="C:ribosome"/>
    <property type="evidence" value="ECO:0007669"/>
    <property type="project" value="UniProtKB-KW"/>
</dbReference>
<evidence type="ECO:0000256" key="2">
    <source>
        <dbReference type="ARBA" id="ARBA00008889"/>
    </source>
</evidence>
<keyword evidence="6" id="KW-0699">rRNA-binding</keyword>
<organism evidence="7 8">
    <name type="scientific">Winogradskyella aurantia</name>
    <dbReference type="NCBI Taxonomy" id="1915063"/>
    <lineage>
        <taxon>Bacteria</taxon>
        <taxon>Pseudomonadati</taxon>
        <taxon>Bacteroidota</taxon>
        <taxon>Flavobacteriia</taxon>
        <taxon>Flavobacteriales</taxon>
        <taxon>Flavobacteriaceae</taxon>
        <taxon>Winogradskyella</taxon>
    </lineage>
</organism>
<evidence type="ECO:0000313" key="7">
    <source>
        <dbReference type="EMBL" id="OZV68988.1"/>
    </source>
</evidence>